<protein>
    <submittedName>
        <fullName evidence="13">Importin-5-like</fullName>
    </submittedName>
</protein>
<keyword evidence="5" id="KW-0677">Repeat</keyword>
<dbReference type="InterPro" id="IPR011989">
    <property type="entry name" value="ARM-like"/>
</dbReference>
<feature type="repeat" description="HEAT" evidence="8">
    <location>
        <begin position="398"/>
        <end position="436"/>
    </location>
</feature>
<evidence type="ECO:0000259" key="11">
    <source>
        <dbReference type="Pfam" id="PF25780"/>
    </source>
</evidence>
<accession>A0A8B8ES16</accession>
<evidence type="ECO:0000256" key="6">
    <source>
        <dbReference type="ARBA" id="ARBA00022927"/>
    </source>
</evidence>
<dbReference type="GO" id="GO:0005634">
    <property type="term" value="C:nucleus"/>
    <property type="evidence" value="ECO:0007669"/>
    <property type="project" value="UniProtKB-SubCell"/>
</dbReference>
<keyword evidence="3" id="KW-0813">Transport</keyword>
<dbReference type="InterPro" id="IPR040928">
    <property type="entry name" value="Importin_rep_5"/>
</dbReference>
<reference evidence="13" key="1">
    <citation type="submission" date="2025-08" db="UniProtKB">
        <authorList>
            <consortium name="RefSeq"/>
        </authorList>
    </citation>
    <scope>IDENTIFICATION</scope>
    <source>
        <tissue evidence="13">Whole sample</tissue>
    </source>
</reference>
<organism evidence="12 13">
    <name type="scientific">Crassostrea virginica</name>
    <name type="common">Eastern oyster</name>
    <dbReference type="NCBI Taxonomy" id="6565"/>
    <lineage>
        <taxon>Eukaryota</taxon>
        <taxon>Metazoa</taxon>
        <taxon>Spiralia</taxon>
        <taxon>Lophotrochozoa</taxon>
        <taxon>Mollusca</taxon>
        <taxon>Bivalvia</taxon>
        <taxon>Autobranchia</taxon>
        <taxon>Pteriomorphia</taxon>
        <taxon>Ostreida</taxon>
        <taxon>Ostreoidea</taxon>
        <taxon>Ostreidae</taxon>
        <taxon>Crassostrea</taxon>
    </lineage>
</organism>
<sequence length="1095" mass="124208">MADDQIQFETLLNTLLNPENEIRTKAEEAYDGVSSVTKLPYLVTALKNRNLSVEVRTLGAVLLRRLFANNFEEFWPQVPAEIQNGVKEQVLILVQEENNPAVRKKICDAVAELARNLIDDEDNMTWQEVLNYMFECANSPESGLRSCALHIFGQVPGIFGNQQAHYLDVIKQMLTRCLNDTRNYEVQTEAVKAMTAFLSANDNSPNLLAQFKDLIPPLIQLINVSVSTQDDDSLLKCLIELAENVPKVLRSHMETVFPFCLKVVSDCSLEDSWRQLGLEVIVTLSETAPAMVRKNAKFMPLLVPQVLAMMVDLEEEPDWSMQDEPEEEDTDSNAIAAESALDRLACALGGKTMLPHILSNVPQMLQNDDWRYRHAALMAISACGEGCHQQMETMLGNVLEAILPYLKDPHPRVRYAACNALGQMCTDFGPLFQKKFHEKLVPSLLQVLDDNANPRVQAHGAAALVNFSEECPKAILSQYLDVIILKLEEVLNSKFKELMEKGTKMVLEQIVTTLASVADTAEEKFTSHYDRFMPCLKYIVQNAVQTELRLLRGKTIECISLIGLAVGKDKFLQDCSDVMQLLLKHQTSQDELADDDPQLSYLISAWARMCKIMGKEFQQYLPIVMGPVLKAASLKPEVALLDSDEIKDMESDTEWQFVTVGDQQSFGIRTAGLEEKATACQMLVCYARELKEGFAEYAEEVVKIMVPLLKFYFHDDIRIAASESLPYLIECAKIRGDQYVAEMWQFICPSLLKAIEIEPENTVLPEHMNSLAKCIEKLGRGCLSTENLQHLVQLMDKQLQTHFKRQEERQDKRRDEDYDEDVEETLLDEDDEDVYILSKISDTVHSLFGTHKEEFLPIFEQLLHHFVKLLSQERPWPDKQWGLCIWDDVLEHCGQHSLKYQEYFLKSLMEYVHDKQPEIRQAAAYGVGVMAQFGTDVYAGTCAEALPLLVKVIQDPESRSVENVNPTENAISAVTKICKYNSSQINLNEVLPVWFSWLPVWEDEDEAVHVYNYLCDLIEANHPLILGNNNENLPRIISIIGEALSREAVEEESDCYPRMINIVRQLQGNQELFHACTQQLSDDQKEALSTALSKG</sequence>
<dbReference type="Proteomes" id="UP000694844">
    <property type="component" value="Chromosome 5"/>
</dbReference>
<evidence type="ECO:0000313" key="12">
    <source>
        <dbReference type="Proteomes" id="UP000694844"/>
    </source>
</evidence>
<feature type="compositionally biased region" description="Basic and acidic residues" evidence="9">
    <location>
        <begin position="804"/>
        <end position="816"/>
    </location>
</feature>
<dbReference type="AlphaFoldDB" id="A0A8B8ES16"/>
<evidence type="ECO:0000259" key="10">
    <source>
        <dbReference type="Pfam" id="PF25574"/>
    </source>
</evidence>
<dbReference type="SUPFAM" id="SSF48371">
    <property type="entry name" value="ARM repeat"/>
    <property type="match status" value="1"/>
</dbReference>
<evidence type="ECO:0000256" key="9">
    <source>
        <dbReference type="SAM" id="MobiDB-lite"/>
    </source>
</evidence>
<dbReference type="InterPro" id="IPR021133">
    <property type="entry name" value="HEAT_type_2"/>
</dbReference>
<keyword evidence="6" id="KW-0653">Protein transport</keyword>
<dbReference type="Pfam" id="PF25780">
    <property type="entry name" value="TPR_IPO5"/>
    <property type="match status" value="1"/>
</dbReference>
<evidence type="ECO:0000313" key="13">
    <source>
        <dbReference type="RefSeq" id="XP_022342553.1"/>
    </source>
</evidence>
<dbReference type="PANTHER" id="PTHR10527">
    <property type="entry name" value="IMPORTIN BETA"/>
    <property type="match status" value="1"/>
</dbReference>
<evidence type="ECO:0000256" key="4">
    <source>
        <dbReference type="ARBA" id="ARBA00022490"/>
    </source>
</evidence>
<keyword evidence="7" id="KW-0539">Nucleus</keyword>
<proteinExistence type="predicted"/>
<dbReference type="Pfam" id="PF18829">
    <property type="entry name" value="Importin_rep_6"/>
    <property type="match status" value="1"/>
</dbReference>
<dbReference type="Gene3D" id="1.25.10.10">
    <property type="entry name" value="Leucine-rich Repeat Variant"/>
    <property type="match status" value="1"/>
</dbReference>
<dbReference type="RefSeq" id="XP_022342553.1">
    <property type="nucleotide sequence ID" value="XM_022486845.1"/>
</dbReference>
<dbReference type="InterPro" id="IPR058584">
    <property type="entry name" value="IMB1_TNPO1-like_TPR"/>
</dbReference>
<dbReference type="InterPro" id="IPR041653">
    <property type="entry name" value="Importin_rep_4"/>
</dbReference>
<dbReference type="GO" id="GO:0005737">
    <property type="term" value="C:cytoplasm"/>
    <property type="evidence" value="ECO:0007669"/>
    <property type="project" value="UniProtKB-SubCell"/>
</dbReference>
<comment type="subcellular location">
    <subcellularLocation>
        <location evidence="2">Cytoplasm</location>
    </subcellularLocation>
    <subcellularLocation>
        <location evidence="1">Nucleus</location>
    </subcellularLocation>
</comment>
<evidence type="ECO:0000256" key="7">
    <source>
        <dbReference type="ARBA" id="ARBA00023242"/>
    </source>
</evidence>
<dbReference type="KEGG" id="cvn:111136185"/>
<dbReference type="GeneID" id="111136185"/>
<dbReference type="InterPro" id="IPR041389">
    <property type="entry name" value="Importin_rep_6"/>
</dbReference>
<evidence type="ECO:0000256" key="2">
    <source>
        <dbReference type="ARBA" id="ARBA00004496"/>
    </source>
</evidence>
<keyword evidence="12" id="KW-1185">Reference proteome</keyword>
<dbReference type="InterPro" id="IPR040122">
    <property type="entry name" value="Importin_beta"/>
</dbReference>
<dbReference type="OrthoDB" id="543373at2759"/>
<evidence type="ECO:0000256" key="1">
    <source>
        <dbReference type="ARBA" id="ARBA00004123"/>
    </source>
</evidence>
<dbReference type="PROSITE" id="PS50077">
    <property type="entry name" value="HEAT_REPEAT"/>
    <property type="match status" value="1"/>
</dbReference>
<name>A0A8B8ES16_CRAVI</name>
<dbReference type="Pfam" id="PF25574">
    <property type="entry name" value="TPR_IMB1"/>
    <property type="match status" value="1"/>
</dbReference>
<dbReference type="InterPro" id="IPR057672">
    <property type="entry name" value="TPR_IPO4/5"/>
</dbReference>
<dbReference type="GO" id="GO:0006606">
    <property type="term" value="P:protein import into nucleus"/>
    <property type="evidence" value="ECO:0007669"/>
    <property type="project" value="InterPro"/>
</dbReference>
<feature type="domain" description="Importin subunit beta-1/Transportin-1-like TPR repeats" evidence="10">
    <location>
        <begin position="501"/>
        <end position="635"/>
    </location>
</feature>
<feature type="domain" description="IPO4/5-like TPR repeats" evidence="11">
    <location>
        <begin position="99"/>
        <end position="258"/>
    </location>
</feature>
<dbReference type="Pfam" id="PF18816">
    <property type="entry name" value="Importin_rep_5"/>
    <property type="match status" value="1"/>
</dbReference>
<dbReference type="Pfam" id="PF18808">
    <property type="entry name" value="Importin_rep_4"/>
    <property type="match status" value="1"/>
</dbReference>
<evidence type="ECO:0000256" key="5">
    <source>
        <dbReference type="ARBA" id="ARBA00022737"/>
    </source>
</evidence>
<dbReference type="InterPro" id="IPR016024">
    <property type="entry name" value="ARM-type_fold"/>
</dbReference>
<evidence type="ECO:0000256" key="3">
    <source>
        <dbReference type="ARBA" id="ARBA00022448"/>
    </source>
</evidence>
<dbReference type="Pfam" id="PF13513">
    <property type="entry name" value="HEAT_EZ"/>
    <property type="match status" value="1"/>
</dbReference>
<keyword evidence="4" id="KW-0963">Cytoplasm</keyword>
<gene>
    <name evidence="13" type="primary">LOC111136185</name>
</gene>
<evidence type="ECO:0000256" key="8">
    <source>
        <dbReference type="PROSITE-ProRule" id="PRU00103"/>
    </source>
</evidence>
<feature type="region of interest" description="Disordered" evidence="9">
    <location>
        <begin position="803"/>
        <end position="822"/>
    </location>
</feature>